<dbReference type="CDD" id="cd19499">
    <property type="entry name" value="RecA-like_ClpB_Hsp104-like"/>
    <property type="match status" value="1"/>
</dbReference>
<dbReference type="Pfam" id="PF17871">
    <property type="entry name" value="AAA_lid_9"/>
    <property type="match status" value="1"/>
</dbReference>
<dbReference type="GO" id="GO:0016887">
    <property type="term" value="F:ATP hydrolysis activity"/>
    <property type="evidence" value="ECO:0007669"/>
    <property type="project" value="InterPro"/>
</dbReference>
<dbReference type="STRING" id="407022.SAMN05661044_04994"/>
<evidence type="ECO:0000256" key="5">
    <source>
        <dbReference type="PROSITE-ProRule" id="PRU01251"/>
    </source>
</evidence>
<dbReference type="InterPro" id="IPR050130">
    <property type="entry name" value="ClpA_ClpB"/>
</dbReference>
<dbReference type="GO" id="GO:0005737">
    <property type="term" value="C:cytoplasm"/>
    <property type="evidence" value="ECO:0007669"/>
    <property type="project" value="TreeGrafter"/>
</dbReference>
<dbReference type="Proteomes" id="UP000199421">
    <property type="component" value="Unassembled WGS sequence"/>
</dbReference>
<dbReference type="GO" id="GO:0008233">
    <property type="term" value="F:peptidase activity"/>
    <property type="evidence" value="ECO:0007669"/>
    <property type="project" value="UniProtKB-KW"/>
</dbReference>
<name>A0A1H7XVT4_OLID1</name>
<dbReference type="Pfam" id="PF02861">
    <property type="entry name" value="Clp_N"/>
    <property type="match status" value="1"/>
</dbReference>
<feature type="domain" description="UVR" evidence="8">
    <location>
        <begin position="437"/>
        <end position="472"/>
    </location>
</feature>
<accession>A0A1H7XVT4</accession>
<feature type="domain" description="Clp R" evidence="9">
    <location>
        <begin position="1"/>
        <end position="146"/>
    </location>
</feature>
<dbReference type="InterPro" id="IPR004176">
    <property type="entry name" value="Clp_R_N"/>
</dbReference>
<keyword evidence="4" id="KW-0143">Chaperone</keyword>
<dbReference type="InterPro" id="IPR019489">
    <property type="entry name" value="Clp_ATPase_C"/>
</dbReference>
<dbReference type="InterPro" id="IPR036628">
    <property type="entry name" value="Clp_N_dom_sf"/>
</dbReference>
<dbReference type="InterPro" id="IPR003959">
    <property type="entry name" value="ATPase_AAA_core"/>
</dbReference>
<feature type="compositionally biased region" description="Basic and acidic residues" evidence="7">
    <location>
        <begin position="841"/>
        <end position="864"/>
    </location>
</feature>
<evidence type="ECO:0000313" key="10">
    <source>
        <dbReference type="EMBL" id="SEM37227.1"/>
    </source>
</evidence>
<keyword evidence="1 5" id="KW-0677">Repeat</keyword>
<dbReference type="CDD" id="cd00009">
    <property type="entry name" value="AAA"/>
    <property type="match status" value="1"/>
</dbReference>
<dbReference type="GO" id="GO:0006508">
    <property type="term" value="P:proteolysis"/>
    <property type="evidence" value="ECO:0007669"/>
    <property type="project" value="UniProtKB-KW"/>
</dbReference>
<keyword evidence="2" id="KW-0547">Nucleotide-binding</keyword>
<protein>
    <submittedName>
        <fullName evidence="10">ATP-dependent Clp protease ATP-binding subunit ClpC</fullName>
    </submittedName>
</protein>
<evidence type="ECO:0000259" key="9">
    <source>
        <dbReference type="PROSITE" id="PS51903"/>
    </source>
</evidence>
<dbReference type="PANTHER" id="PTHR11638">
    <property type="entry name" value="ATP-DEPENDENT CLP PROTEASE"/>
    <property type="match status" value="1"/>
</dbReference>
<keyword evidence="11" id="KW-1185">Reference proteome</keyword>
<dbReference type="PROSITE" id="PS51903">
    <property type="entry name" value="CLP_R"/>
    <property type="match status" value="1"/>
</dbReference>
<dbReference type="SUPFAM" id="SSF52540">
    <property type="entry name" value="P-loop containing nucleoside triphosphate hydrolases"/>
    <property type="match status" value="2"/>
</dbReference>
<dbReference type="PROSITE" id="PS50151">
    <property type="entry name" value="UVR"/>
    <property type="match status" value="1"/>
</dbReference>
<dbReference type="InterPro" id="IPR001943">
    <property type="entry name" value="UVR_dom"/>
</dbReference>
<keyword evidence="6" id="KW-0175">Coiled coil</keyword>
<evidence type="ECO:0000259" key="8">
    <source>
        <dbReference type="PROSITE" id="PS50151"/>
    </source>
</evidence>
<dbReference type="SMART" id="SM00382">
    <property type="entry name" value="AAA"/>
    <property type="match status" value="2"/>
</dbReference>
<dbReference type="Pfam" id="PF00004">
    <property type="entry name" value="AAA"/>
    <property type="match status" value="1"/>
</dbReference>
<feature type="compositionally biased region" description="Polar residues" evidence="7">
    <location>
        <begin position="828"/>
        <end position="840"/>
    </location>
</feature>
<dbReference type="AlphaFoldDB" id="A0A1H7XVT4"/>
<dbReference type="GO" id="GO:0034605">
    <property type="term" value="P:cellular response to heat"/>
    <property type="evidence" value="ECO:0007669"/>
    <property type="project" value="TreeGrafter"/>
</dbReference>
<evidence type="ECO:0000256" key="2">
    <source>
        <dbReference type="ARBA" id="ARBA00022741"/>
    </source>
</evidence>
<evidence type="ECO:0000256" key="3">
    <source>
        <dbReference type="ARBA" id="ARBA00022840"/>
    </source>
</evidence>
<proteinExistence type="predicted"/>
<dbReference type="FunFam" id="3.40.50.300:FF:000010">
    <property type="entry name" value="Chaperone clpB 1, putative"/>
    <property type="match status" value="1"/>
</dbReference>
<dbReference type="Gene3D" id="3.40.50.300">
    <property type="entry name" value="P-loop containing nucleotide triphosphate hydrolases"/>
    <property type="match status" value="2"/>
</dbReference>
<feature type="coiled-coil region" evidence="6">
    <location>
        <begin position="456"/>
        <end position="483"/>
    </location>
</feature>
<evidence type="ECO:0000256" key="7">
    <source>
        <dbReference type="SAM" id="MobiDB-lite"/>
    </source>
</evidence>
<dbReference type="PRINTS" id="PR00300">
    <property type="entry name" value="CLPPROTEASEA"/>
</dbReference>
<feature type="region of interest" description="Disordered" evidence="7">
    <location>
        <begin position="827"/>
        <end position="864"/>
    </location>
</feature>
<keyword evidence="10" id="KW-0645">Protease</keyword>
<feature type="region of interest" description="Disordered" evidence="7">
    <location>
        <begin position="145"/>
        <end position="174"/>
    </location>
</feature>
<dbReference type="InterPro" id="IPR003593">
    <property type="entry name" value="AAA+_ATPase"/>
</dbReference>
<dbReference type="SMART" id="SM01086">
    <property type="entry name" value="ClpB_D2-small"/>
    <property type="match status" value="1"/>
</dbReference>
<evidence type="ECO:0000256" key="4">
    <source>
        <dbReference type="ARBA" id="ARBA00023186"/>
    </source>
</evidence>
<dbReference type="Gene3D" id="1.10.1780.10">
    <property type="entry name" value="Clp, N-terminal domain"/>
    <property type="match status" value="1"/>
</dbReference>
<dbReference type="InterPro" id="IPR041546">
    <property type="entry name" value="ClpA/ClpB_AAA_lid"/>
</dbReference>
<dbReference type="SUPFAM" id="SSF81923">
    <property type="entry name" value="Double Clp-N motif"/>
    <property type="match status" value="1"/>
</dbReference>
<dbReference type="InterPro" id="IPR027417">
    <property type="entry name" value="P-loop_NTPase"/>
</dbReference>
<dbReference type="InterPro" id="IPR001270">
    <property type="entry name" value="ClpA/B"/>
</dbReference>
<keyword evidence="10" id="KW-0378">Hydrolase</keyword>
<dbReference type="EMBL" id="FOAF01000011">
    <property type="protein sequence ID" value="SEM37227.1"/>
    <property type="molecule type" value="Genomic_DNA"/>
</dbReference>
<dbReference type="Gene3D" id="1.10.8.60">
    <property type="match status" value="2"/>
</dbReference>
<organism evidence="10 11">
    <name type="scientific">Olivibacter domesticus</name>
    <name type="common">Pseudosphingobacterium domesticum</name>
    <dbReference type="NCBI Taxonomy" id="407022"/>
    <lineage>
        <taxon>Bacteria</taxon>
        <taxon>Pseudomonadati</taxon>
        <taxon>Bacteroidota</taxon>
        <taxon>Sphingobacteriia</taxon>
        <taxon>Sphingobacteriales</taxon>
        <taxon>Sphingobacteriaceae</taxon>
        <taxon>Olivibacter</taxon>
    </lineage>
</organism>
<dbReference type="InterPro" id="IPR018368">
    <property type="entry name" value="ClpA/B_CS1"/>
</dbReference>
<dbReference type="Gene3D" id="4.10.860.10">
    <property type="entry name" value="UVR domain"/>
    <property type="match status" value="1"/>
</dbReference>
<dbReference type="Pfam" id="PF07724">
    <property type="entry name" value="AAA_2"/>
    <property type="match status" value="1"/>
</dbReference>
<dbReference type="GO" id="GO:0005524">
    <property type="term" value="F:ATP binding"/>
    <property type="evidence" value="ECO:0007669"/>
    <property type="project" value="UniProtKB-KW"/>
</dbReference>
<dbReference type="PROSITE" id="PS00870">
    <property type="entry name" value="CLPAB_1"/>
    <property type="match status" value="1"/>
</dbReference>
<dbReference type="OrthoDB" id="9803641at2"/>
<evidence type="ECO:0000256" key="1">
    <source>
        <dbReference type="ARBA" id="ARBA00022737"/>
    </source>
</evidence>
<sequence length="864" mass="96821">MEAKFSPRVKDVISYSREEALRLGHDYIGTEHLLLGLIREGDGLAIKILKHVGVDTTRLRRSIEDAVKGTSSTTANLGNIPLTKQAEKVLKITYLEAKIFKSEIIGTEHLLLSILRDEDNIASQILQQFHINYDIFKAEVEQNKTEVTDQASGSTAGDDDYRDEDSFSQPKKVSDIKSKTPVLDNFGRDLTKAAEEGRLDPIVGREKEIERVSQILSRRKKNNPILIGEPGVGKSAIAEGLALRIVQRKVSRVLFNKRVVTLDLASLVAGTKYRGQFEERMKAVMNELEKSPDVILFIDEIHTIVGAGGASGSLDASNMFKPALARGEIQCIGATTLDEYRQYIEKDGALDRRFQKVMIEPATHEETIEILNRIKDKYEEHHAVTYTQEAIDACVSLTTRYITDRFLPDKAIDALDEAGSRVHLTNIHVPQSIIDIEEKIEDIKIEKNKVVRSQKYEEAAKLRDTEKKLLEELDREKQAWEAETKTKRYTVTEDDVAQVVSMMTGIPVQRVGQTDSQKLLSMGDSMKGRIIGQDDAVHKLVKAIQRTRAGLKDPKKPIGSFIFLGPTGVGKTELAKELARFMFDSEDSLIQIDMSEYMEKFAVSRLVGAPPGYVGYEEGGQLTEKVRRKPYSVILLDEIEKAHPDVFNLLLQVLDEGQLTDSLGRRVDFRNTIVIMTSNIGARQLKDFGQGVGFTTNAKATQAETHSRSVIENALKRAFAPEFLNRVDDVIVFNSLGKEEIFKIIDIELRSLFTRIQGLGYTVKLTEDAKVFIADKGFDSNFGARPLKRAIQKYLEDPIAEEILKGDLADGATLEIDYNKEKEEIVVNGSNGKAKNSSKPTDIKKEKEHEEHNEKDGSEKKDNA</sequence>
<reference evidence="11" key="1">
    <citation type="submission" date="2016-10" db="EMBL/GenBank/DDBJ databases">
        <authorList>
            <person name="Varghese N."/>
            <person name="Submissions S."/>
        </authorList>
    </citation>
    <scope>NUCLEOTIDE SEQUENCE [LARGE SCALE GENOMIC DNA]</scope>
    <source>
        <strain evidence="11">DSM 18733</strain>
    </source>
</reference>
<dbReference type="FunFam" id="3.40.50.300:FF:000025">
    <property type="entry name" value="ATP-dependent Clp protease subunit"/>
    <property type="match status" value="1"/>
</dbReference>
<dbReference type="PANTHER" id="PTHR11638:SF18">
    <property type="entry name" value="HEAT SHOCK PROTEIN 104"/>
    <property type="match status" value="1"/>
</dbReference>
<evidence type="ECO:0000313" key="11">
    <source>
        <dbReference type="Proteomes" id="UP000199421"/>
    </source>
</evidence>
<dbReference type="RefSeq" id="WP_093330921.1">
    <property type="nucleotide sequence ID" value="NZ_FOAF01000011.1"/>
</dbReference>
<keyword evidence="3 10" id="KW-0067">ATP-binding</keyword>
<dbReference type="Pfam" id="PF10431">
    <property type="entry name" value="ClpB_D2-small"/>
    <property type="match status" value="1"/>
</dbReference>
<gene>
    <name evidence="10" type="ORF">SAMN05661044_04994</name>
</gene>
<evidence type="ECO:0000256" key="6">
    <source>
        <dbReference type="SAM" id="Coils"/>
    </source>
</evidence>